<keyword evidence="1" id="KW-1133">Transmembrane helix</keyword>
<evidence type="ECO:0000256" key="1">
    <source>
        <dbReference type="SAM" id="Phobius"/>
    </source>
</evidence>
<evidence type="ECO:0000313" key="2">
    <source>
        <dbReference type="EMBL" id="CDW44553.1"/>
    </source>
</evidence>
<protein>
    <submittedName>
        <fullName evidence="2">Uncharacterized protein</fullName>
    </submittedName>
</protein>
<keyword evidence="1" id="KW-0472">Membrane</keyword>
<dbReference type="EMBL" id="HACA01027192">
    <property type="protein sequence ID" value="CDW44553.1"/>
    <property type="molecule type" value="Transcribed_RNA"/>
</dbReference>
<proteinExistence type="predicted"/>
<keyword evidence="1" id="KW-0812">Transmembrane</keyword>
<dbReference type="AlphaFoldDB" id="A0A0K2V211"/>
<accession>A0A0K2V211</accession>
<sequence>MLIGKKYNSTIFSTKRVESSSNLVGLLLLNTKILLTLLTSFIQISKITNNCDYIHHSIKSRAFPMCNTF</sequence>
<feature type="transmembrane region" description="Helical" evidence="1">
    <location>
        <begin position="21"/>
        <end position="42"/>
    </location>
</feature>
<organism evidence="2">
    <name type="scientific">Lepeophtheirus salmonis</name>
    <name type="common">Salmon louse</name>
    <name type="synonym">Caligus salmonis</name>
    <dbReference type="NCBI Taxonomy" id="72036"/>
    <lineage>
        <taxon>Eukaryota</taxon>
        <taxon>Metazoa</taxon>
        <taxon>Ecdysozoa</taxon>
        <taxon>Arthropoda</taxon>
        <taxon>Crustacea</taxon>
        <taxon>Multicrustacea</taxon>
        <taxon>Hexanauplia</taxon>
        <taxon>Copepoda</taxon>
        <taxon>Siphonostomatoida</taxon>
        <taxon>Caligidae</taxon>
        <taxon>Lepeophtheirus</taxon>
    </lineage>
</organism>
<reference evidence="2" key="1">
    <citation type="submission" date="2014-05" db="EMBL/GenBank/DDBJ databases">
        <authorList>
            <person name="Chronopoulou M."/>
        </authorList>
    </citation>
    <scope>NUCLEOTIDE SEQUENCE</scope>
    <source>
        <tissue evidence="2">Whole organism</tissue>
    </source>
</reference>
<name>A0A0K2V211_LEPSM</name>